<evidence type="ECO:0000256" key="5">
    <source>
        <dbReference type="ARBA" id="ARBA00023125"/>
    </source>
</evidence>
<dbReference type="PROSITE" id="PS50880">
    <property type="entry name" value="TOPRIM"/>
    <property type="match status" value="1"/>
</dbReference>
<dbReference type="PROSITE" id="PS52039">
    <property type="entry name" value="TOPO_IA_2"/>
    <property type="match status" value="1"/>
</dbReference>
<accession>A0A5J6VJ36</accession>
<evidence type="ECO:0000313" key="9">
    <source>
        <dbReference type="EMBL" id="QFG73930.1"/>
    </source>
</evidence>
<dbReference type="InterPro" id="IPR013825">
    <property type="entry name" value="Topo_IA_cen_sub2"/>
</dbReference>
<dbReference type="GO" id="GO:0003917">
    <property type="term" value="F:DNA topoisomerase type I (single strand cut, ATP-independent) activity"/>
    <property type="evidence" value="ECO:0007669"/>
    <property type="project" value="UniProtKB-EC"/>
</dbReference>
<dbReference type="InterPro" id="IPR003601">
    <property type="entry name" value="Topo_IA_2"/>
</dbReference>
<dbReference type="SMART" id="SM00493">
    <property type="entry name" value="TOPRIM"/>
    <property type="match status" value="1"/>
</dbReference>
<evidence type="ECO:0000259" key="7">
    <source>
        <dbReference type="PROSITE" id="PS50880"/>
    </source>
</evidence>
<evidence type="ECO:0000256" key="6">
    <source>
        <dbReference type="ARBA" id="ARBA00023235"/>
    </source>
</evidence>
<keyword evidence="5" id="KW-0238">DNA-binding</keyword>
<reference evidence="9" key="1">
    <citation type="journal article" date="2019" name="Philos. Trans. R. Soc. Lond., B, Biol. Sci.">
        <title>Targeted metagenomic recovery of four divergent viruses reveals shared and distinctive characteristics of giant viruses of marine eukaryotes.</title>
        <authorList>
            <person name="Needham D.M."/>
            <person name="Poirier C."/>
            <person name="Hehenberger E."/>
            <person name="Jimenez V."/>
            <person name="Swalwell J.E."/>
            <person name="Santoro A.E."/>
            <person name="Worden A.Z."/>
        </authorList>
    </citation>
    <scope>NUCLEOTIDE SEQUENCE</scope>
    <source>
        <strain evidence="9">OPacV-662</strain>
    </source>
</reference>
<sequence>MKLVIVESPGKIKKIQGYLGSNYIVKASIGHVQDLNPRRMSIDIVESAEDQGYTFIPHFEITSDKRKVVSNLRSVLSRVDEVILAADKDREGEMIAYSLAQVLDLESPTRITFNEITKKALHEALANPGVIDMDMVNAQKTRRLMDRLVGYEISPLLGTGLSAGRVQSVVVRLIVEKEKEISQAIENLDSTSRFKVDAVFINSETSDKIACKLIPSITSKDTTRQHLLLLAHNDIRETYVINNVVEKPTFKQPPKPFITSVLQQEASHRLRMNSKKTMEVAQKLYEKGLITYMRTDSANLCDEAISTICDYIDKTFGCDYICKRSHKNSKSAQEAHEAIRPTDISITDESIIENNTTAEEARLYQIIWRRTIASQMKAAEYLQQDIKIKPTRTFPEIEKYAFESTCKVLIFDGFLKIYRDDEDNNENNINELIKYSKGTPVIMKKLKATQEFVFNKTRYSEPLLVKKLESLGIGRPSTFASIISTIQNRKYVEVKNITGIPKDITQIDVKLTQEPTLQEKSKQIKVGGEKARFVPTQVGIKVTDFMVDKFHDLMEFKFTSEMEKTLDDIAKGNMNWQDALNNIYDKFHKNVIKIKSTGHKLVPNGINLGQDKDGNTYLLKENDSGNYVMRMWANTDAVDFISIDSKNLKKVIEAGKKTKLLGMYSGKPVFLIDGKYGYYIKHKKKNYRAGPKTTFEIAKTRIRAGK</sequence>
<evidence type="ECO:0000256" key="1">
    <source>
        <dbReference type="ARBA" id="ARBA00000213"/>
    </source>
</evidence>
<dbReference type="InterPro" id="IPR013824">
    <property type="entry name" value="Topo_IA_cen_sub1"/>
</dbReference>
<dbReference type="Gene3D" id="3.40.50.140">
    <property type="match status" value="1"/>
</dbReference>
<proteinExistence type="inferred from homology"/>
<dbReference type="Gene3D" id="1.10.290.10">
    <property type="entry name" value="Topoisomerase I, domain 4"/>
    <property type="match status" value="1"/>
</dbReference>
<dbReference type="InterPro" id="IPR023405">
    <property type="entry name" value="Topo_IA_core_domain"/>
</dbReference>
<dbReference type="GO" id="GO:0003677">
    <property type="term" value="F:DNA binding"/>
    <property type="evidence" value="ECO:0007669"/>
    <property type="project" value="UniProtKB-KW"/>
</dbReference>
<dbReference type="NCBIfam" id="TIGR01051">
    <property type="entry name" value="topA_bact"/>
    <property type="match status" value="1"/>
</dbReference>
<dbReference type="InterPro" id="IPR013826">
    <property type="entry name" value="Topo_IA_cen_sub3"/>
</dbReference>
<dbReference type="Gene3D" id="2.70.20.10">
    <property type="entry name" value="Topoisomerase I, domain 3"/>
    <property type="match status" value="1"/>
</dbReference>
<dbReference type="GO" id="GO:0006265">
    <property type="term" value="P:DNA topological change"/>
    <property type="evidence" value="ECO:0007669"/>
    <property type="project" value="InterPro"/>
</dbReference>
<dbReference type="SMART" id="SM00436">
    <property type="entry name" value="TOP1Bc"/>
    <property type="match status" value="1"/>
</dbReference>
<dbReference type="Pfam" id="PF01131">
    <property type="entry name" value="Topoisom_bac"/>
    <property type="match status" value="2"/>
</dbReference>
<dbReference type="SUPFAM" id="SSF56712">
    <property type="entry name" value="Prokaryotic type I DNA topoisomerase"/>
    <property type="match status" value="1"/>
</dbReference>
<name>A0A5J6VJ36_9VIRU</name>
<keyword evidence="4" id="KW-0799">Topoisomerase</keyword>
<organism evidence="9">
    <name type="scientific">Megaviridae environmental sample</name>
    <dbReference type="NCBI Taxonomy" id="1737588"/>
    <lineage>
        <taxon>Viruses</taxon>
        <taxon>Varidnaviria</taxon>
        <taxon>Bamfordvirae</taxon>
        <taxon>Nucleocytoviricota</taxon>
        <taxon>Megaviricetes</taxon>
        <taxon>Imitervirales</taxon>
        <taxon>Mimiviridae</taxon>
        <taxon>environmental samples</taxon>
    </lineage>
</organism>
<evidence type="ECO:0000256" key="4">
    <source>
        <dbReference type="ARBA" id="ARBA00023029"/>
    </source>
</evidence>
<evidence type="ECO:0000259" key="8">
    <source>
        <dbReference type="PROSITE" id="PS52039"/>
    </source>
</evidence>
<dbReference type="SMART" id="SM00437">
    <property type="entry name" value="TOP1Ac"/>
    <property type="match status" value="1"/>
</dbReference>
<dbReference type="EC" id="5.6.2.1" evidence="3"/>
<dbReference type="PANTHER" id="PTHR42785">
    <property type="entry name" value="DNA TOPOISOMERASE, TYPE IA, CORE"/>
    <property type="match status" value="1"/>
</dbReference>
<evidence type="ECO:0000256" key="3">
    <source>
        <dbReference type="ARBA" id="ARBA00012891"/>
    </source>
</evidence>
<dbReference type="Gene3D" id="1.10.460.10">
    <property type="entry name" value="Topoisomerase I, domain 2"/>
    <property type="match status" value="1"/>
</dbReference>
<comment type="catalytic activity">
    <reaction evidence="1">
        <text>ATP-independent breakage of single-stranded DNA, followed by passage and rejoining.</text>
        <dbReference type="EC" id="5.6.2.1"/>
    </reaction>
</comment>
<dbReference type="InterPro" id="IPR000380">
    <property type="entry name" value="Topo_IA"/>
</dbReference>
<dbReference type="InterPro" id="IPR006171">
    <property type="entry name" value="TOPRIM_dom"/>
</dbReference>
<dbReference type="InterPro" id="IPR005733">
    <property type="entry name" value="TopoI_bac-type"/>
</dbReference>
<comment type="similarity">
    <text evidence="2">Belongs to the type IA topoisomerase family.</text>
</comment>
<dbReference type="PANTHER" id="PTHR42785:SF1">
    <property type="entry name" value="DNA TOPOISOMERASE"/>
    <property type="match status" value="1"/>
</dbReference>
<feature type="domain" description="Toprim" evidence="7">
    <location>
        <begin position="1"/>
        <end position="118"/>
    </location>
</feature>
<dbReference type="PROSITE" id="PS00396">
    <property type="entry name" value="TOPO_IA_1"/>
    <property type="match status" value="1"/>
</dbReference>
<feature type="domain" description="Topo IA-type catalytic" evidence="8">
    <location>
        <begin position="132"/>
        <end position="592"/>
    </location>
</feature>
<evidence type="ECO:0000256" key="2">
    <source>
        <dbReference type="ARBA" id="ARBA00009446"/>
    </source>
</evidence>
<dbReference type="Pfam" id="PF01751">
    <property type="entry name" value="Toprim"/>
    <property type="match status" value="1"/>
</dbReference>
<dbReference type="InterPro" id="IPR013497">
    <property type="entry name" value="Topo_IA_cen"/>
</dbReference>
<protein>
    <recommendedName>
        <fullName evidence="3">DNA topoisomerase</fullName>
        <ecNumber evidence="3">5.6.2.1</ecNumber>
    </recommendedName>
</protein>
<dbReference type="InterPro" id="IPR003602">
    <property type="entry name" value="Topo_IA_DNA-bd_dom"/>
</dbReference>
<keyword evidence="6 9" id="KW-0413">Isomerase</keyword>
<dbReference type="InterPro" id="IPR023406">
    <property type="entry name" value="Topo_IA_AS"/>
</dbReference>
<dbReference type="CDD" id="cd00186">
    <property type="entry name" value="TOP1Ac"/>
    <property type="match status" value="1"/>
</dbReference>
<dbReference type="EMBL" id="MN448274">
    <property type="protein sequence ID" value="QFG73930.1"/>
    <property type="molecule type" value="Genomic_DNA"/>
</dbReference>
<dbReference type="PRINTS" id="PR00417">
    <property type="entry name" value="PRTPISMRASEI"/>
</dbReference>